<evidence type="ECO:0000313" key="3">
    <source>
        <dbReference type="EMBL" id="MBN3554178.1"/>
    </source>
</evidence>
<dbReference type="EMBL" id="JAFHKR010000038">
    <property type="protein sequence ID" value="MBN3554178.1"/>
    <property type="molecule type" value="Genomic_DNA"/>
</dbReference>
<name>A0ABS2ZPM7_9BACL</name>
<feature type="chain" id="PRO_5045245070" evidence="1">
    <location>
        <begin position="23"/>
        <end position="558"/>
    </location>
</feature>
<proteinExistence type="predicted"/>
<comment type="caution">
    <text evidence="3">The sequence shown here is derived from an EMBL/GenBank/DDBJ whole genome shotgun (WGS) entry which is preliminary data.</text>
</comment>
<dbReference type="Pfam" id="PF01520">
    <property type="entry name" value="Amidase_3"/>
    <property type="match status" value="1"/>
</dbReference>
<dbReference type="InterPro" id="IPR002508">
    <property type="entry name" value="MurNAc-LAA_cat"/>
</dbReference>
<dbReference type="Pfam" id="PF04122">
    <property type="entry name" value="CW_binding_2"/>
    <property type="match status" value="3"/>
</dbReference>
<dbReference type="PANTHER" id="PTHR30032">
    <property type="entry name" value="N-ACETYLMURAMOYL-L-ALANINE AMIDASE-RELATED"/>
    <property type="match status" value="1"/>
</dbReference>
<dbReference type="InterPro" id="IPR051922">
    <property type="entry name" value="Bact_Sporulation_Assoc"/>
</dbReference>
<dbReference type="CDD" id="cd02696">
    <property type="entry name" value="MurNAc-LAA"/>
    <property type="match status" value="1"/>
</dbReference>
<sequence length="558" mass="59921">MKKKISILIFALALLFSSNDVAGASSAVTVERVSGQDRFEVAVNVSKKGWGSGSSTILLVNYQAFADALSASPLAYKLNAPILLTNPDRLNTKTEEEIKRLNASKVIIIGGTGSINQNVVSRVTSLGKTVERIGGKDRYEVAYKVSRKLSPAGKVVISNGTTFADALSISPYASKHEYPILLTAKDRLPYSTQKAIQEKNPTQTIIVGGTGSISSAVESQLTSPLRLGGKDRYEVAVNIAKRFSPTSTKAAISNGTTFADALTGSVLAAKQNMPLLLTQSSSIPVVTKSYIDQSEITRFTIFGGTGSVSNTVVSQLKGALPLTGKRIVLDAGHGGSDPGAVNGTIYEKNLNMSFTKMLAGHLKGMGAEIIYTRDPSNDQFISLEDRATFANGKSAHLFISIHHDSSVDKTATGQSIHYSSYRPGIETKDAYVVFAGKSYPFVKEDTQKKLFYYRDGSTVKSMSYQGDIIAYDTVSPSPAAVESKNLAPVASTAIKYSGIGAGYIKDHNLYVTRWTTMPSILIELGYMSNTNEISLLKQSSVQNSRSLSLAKAIENFYK</sequence>
<gene>
    <name evidence="3" type="ORF">JYA63_07885</name>
</gene>
<keyword evidence="4" id="KW-1185">Reference proteome</keyword>
<protein>
    <submittedName>
        <fullName evidence="3">Cell wall-binding repeat-containing protein</fullName>
    </submittedName>
</protein>
<dbReference type="PANTHER" id="PTHR30032:SF8">
    <property type="entry name" value="GERMINATION-SPECIFIC N-ACETYLMURAMOYL-L-ALANINE AMIDASE"/>
    <property type="match status" value="1"/>
</dbReference>
<evidence type="ECO:0000256" key="1">
    <source>
        <dbReference type="SAM" id="SignalP"/>
    </source>
</evidence>
<reference evidence="3 4" key="1">
    <citation type="submission" date="2021-01" db="EMBL/GenBank/DDBJ databases">
        <title>Genome Sequencing of Type Strains.</title>
        <authorList>
            <person name="Lemaire J.F."/>
            <person name="Inderbitzin P."/>
            <person name="Collins S.B."/>
            <person name="Wespe N."/>
            <person name="Knight-Connoni V."/>
        </authorList>
    </citation>
    <scope>NUCLEOTIDE SEQUENCE [LARGE SCALE GENOMIC DNA]</scope>
    <source>
        <strain evidence="3 4">DSM 23009</strain>
    </source>
</reference>
<evidence type="ECO:0000259" key="2">
    <source>
        <dbReference type="SMART" id="SM00646"/>
    </source>
</evidence>
<feature type="signal peptide" evidence="1">
    <location>
        <begin position="1"/>
        <end position="22"/>
    </location>
</feature>
<accession>A0ABS2ZPM7</accession>
<keyword evidence="1" id="KW-0732">Signal</keyword>
<dbReference type="RefSeq" id="WP_205725222.1">
    <property type="nucleotide sequence ID" value="NZ_JAFHKR010000038.1"/>
</dbReference>
<dbReference type="SMART" id="SM00646">
    <property type="entry name" value="Ami_3"/>
    <property type="match status" value="1"/>
</dbReference>
<evidence type="ECO:0000313" key="4">
    <source>
        <dbReference type="Proteomes" id="UP001296923"/>
    </source>
</evidence>
<feature type="domain" description="MurNAc-LAA" evidence="2">
    <location>
        <begin position="387"/>
        <end position="554"/>
    </location>
</feature>
<organism evidence="3 4">
    <name type="scientific">Fictibacillus nanhaiensis</name>
    <dbReference type="NCBI Taxonomy" id="742169"/>
    <lineage>
        <taxon>Bacteria</taxon>
        <taxon>Bacillati</taxon>
        <taxon>Bacillota</taxon>
        <taxon>Bacilli</taxon>
        <taxon>Bacillales</taxon>
        <taxon>Fictibacillaceae</taxon>
        <taxon>Fictibacillus</taxon>
    </lineage>
</organism>
<dbReference type="Gene3D" id="3.40.50.12090">
    <property type="match status" value="2"/>
</dbReference>
<dbReference type="SUPFAM" id="SSF53187">
    <property type="entry name" value="Zn-dependent exopeptidases"/>
    <property type="match status" value="1"/>
</dbReference>
<dbReference type="Gene3D" id="3.40.630.40">
    <property type="entry name" value="Zn-dependent exopeptidases"/>
    <property type="match status" value="1"/>
</dbReference>
<dbReference type="Proteomes" id="UP001296923">
    <property type="component" value="Unassembled WGS sequence"/>
</dbReference>
<dbReference type="InterPro" id="IPR007253">
    <property type="entry name" value="Cell_wall-bd_2"/>
</dbReference>